<dbReference type="AlphaFoldDB" id="A0A917C4R3"/>
<evidence type="ECO:0000313" key="3">
    <source>
        <dbReference type="Proteomes" id="UP000606044"/>
    </source>
</evidence>
<dbReference type="EMBL" id="BMCT01000005">
    <property type="protein sequence ID" value="GGF71979.1"/>
    <property type="molecule type" value="Genomic_DNA"/>
</dbReference>
<proteinExistence type="predicted"/>
<reference evidence="2" key="2">
    <citation type="submission" date="2020-09" db="EMBL/GenBank/DDBJ databases">
        <authorList>
            <person name="Sun Q."/>
            <person name="Sedlacek I."/>
        </authorList>
    </citation>
    <scope>NUCLEOTIDE SEQUENCE</scope>
    <source>
        <strain evidence="2">CCM 7897</strain>
    </source>
</reference>
<comment type="caution">
    <text evidence="2">The sequence shown here is derived from an EMBL/GenBank/DDBJ whole genome shotgun (WGS) entry which is preliminary data.</text>
</comment>
<dbReference type="Proteomes" id="UP000606044">
    <property type="component" value="Unassembled WGS sequence"/>
</dbReference>
<organism evidence="2 3">
    <name type="scientific">Azorhizobium oxalatiphilum</name>
    <dbReference type="NCBI Taxonomy" id="980631"/>
    <lineage>
        <taxon>Bacteria</taxon>
        <taxon>Pseudomonadati</taxon>
        <taxon>Pseudomonadota</taxon>
        <taxon>Alphaproteobacteria</taxon>
        <taxon>Hyphomicrobiales</taxon>
        <taxon>Xanthobacteraceae</taxon>
        <taxon>Azorhizobium</taxon>
    </lineage>
</organism>
<gene>
    <name evidence="2" type="ORF">GCM10007301_34680</name>
</gene>
<name>A0A917C4R3_9HYPH</name>
<keyword evidence="3" id="KW-1185">Reference proteome</keyword>
<evidence type="ECO:0000313" key="2">
    <source>
        <dbReference type="EMBL" id="GGF71979.1"/>
    </source>
</evidence>
<sequence>MGKALSRPKPAIAGFGIKVPKSETSDFGAGEGWEGARRDIRLPPDSPVMHARPATSQAPEE</sequence>
<accession>A0A917C4R3</accession>
<evidence type="ECO:0000256" key="1">
    <source>
        <dbReference type="SAM" id="MobiDB-lite"/>
    </source>
</evidence>
<reference evidence="2" key="1">
    <citation type="journal article" date="2014" name="Int. J. Syst. Evol. Microbiol.">
        <title>Complete genome sequence of Corynebacterium casei LMG S-19264T (=DSM 44701T), isolated from a smear-ripened cheese.</title>
        <authorList>
            <consortium name="US DOE Joint Genome Institute (JGI-PGF)"/>
            <person name="Walter F."/>
            <person name="Albersmeier A."/>
            <person name="Kalinowski J."/>
            <person name="Ruckert C."/>
        </authorList>
    </citation>
    <scope>NUCLEOTIDE SEQUENCE</scope>
    <source>
        <strain evidence="2">CCM 7897</strain>
    </source>
</reference>
<feature type="region of interest" description="Disordered" evidence="1">
    <location>
        <begin position="1"/>
        <end position="61"/>
    </location>
</feature>
<protein>
    <submittedName>
        <fullName evidence="2">Uncharacterized protein</fullName>
    </submittedName>
</protein>